<name>A0A3D9BUG9_9FLAO</name>
<reference evidence="2 3" key="1">
    <citation type="journal article" date="2006" name="Int. J. Syst. Evol. Microbiol.">
        <title>Chryseobacterium piscium sp. nov., isolated from fish of the South Atlantic Ocean off South Africa.</title>
        <authorList>
            <person name="de Beer H."/>
            <person name="Hugo C.J."/>
            <person name="Jooste P.J."/>
            <person name="Vancanneyt M."/>
            <person name="Coenye T."/>
            <person name="Vandamme P."/>
        </authorList>
    </citation>
    <scope>NUCLEOTIDE SEQUENCE [LARGE SCALE GENOMIC DNA]</scope>
    <source>
        <strain evidence="2 3">CCUG 51923</strain>
    </source>
</reference>
<dbReference type="RefSeq" id="WP_115948731.1">
    <property type="nucleotide sequence ID" value="NZ_QNVS01000002.1"/>
</dbReference>
<sequence length="176" mass="20084">MKKIIPFLMLAFVSVFTVSCDNDDDVVQVPVDYDTYSTAYDIAPNFARVNSSLYEYVNTFKSPLVESDVVLVYMQTDTTNNGSPIWKLLPYTFFTNNANNDEVDYGFDFSKFDFSITVNSTLNLDTNSNSVYYTNKRFRVVVVPAKTGKNGGVDYNDYNSVIKFYNIDESKIKLQN</sequence>
<dbReference type="EMBL" id="QNVS01000002">
    <property type="protein sequence ID" value="REC57170.1"/>
    <property type="molecule type" value="Genomic_DNA"/>
</dbReference>
<dbReference type="Proteomes" id="UP000256512">
    <property type="component" value="Unassembled WGS sequence"/>
</dbReference>
<protein>
    <submittedName>
        <fullName evidence="2">Uncharacterized protein</fullName>
    </submittedName>
</protein>
<proteinExistence type="predicted"/>
<keyword evidence="3" id="KW-1185">Reference proteome</keyword>
<keyword evidence="1" id="KW-0732">Signal</keyword>
<dbReference type="AlphaFoldDB" id="A0A3D9BUG9"/>
<dbReference type="PROSITE" id="PS51257">
    <property type="entry name" value="PROKAR_LIPOPROTEIN"/>
    <property type="match status" value="1"/>
</dbReference>
<evidence type="ECO:0000256" key="1">
    <source>
        <dbReference type="SAM" id="SignalP"/>
    </source>
</evidence>
<feature type="signal peptide" evidence="1">
    <location>
        <begin position="1"/>
        <end position="19"/>
    </location>
</feature>
<comment type="caution">
    <text evidence="2">The sequence shown here is derived from an EMBL/GenBank/DDBJ whole genome shotgun (WGS) entry which is preliminary data.</text>
</comment>
<organism evidence="2 3">
    <name type="scientific">Chryseobacterium piscium</name>
    <dbReference type="NCBI Taxonomy" id="333702"/>
    <lineage>
        <taxon>Bacteria</taxon>
        <taxon>Pseudomonadati</taxon>
        <taxon>Bacteroidota</taxon>
        <taxon>Flavobacteriia</taxon>
        <taxon>Flavobacteriales</taxon>
        <taxon>Weeksellaceae</taxon>
        <taxon>Chryseobacterium group</taxon>
        <taxon>Chryseobacterium</taxon>
    </lineage>
</organism>
<evidence type="ECO:0000313" key="2">
    <source>
        <dbReference type="EMBL" id="REC57170.1"/>
    </source>
</evidence>
<accession>A0A3D9BUG9</accession>
<feature type="chain" id="PRO_5017686954" evidence="1">
    <location>
        <begin position="20"/>
        <end position="176"/>
    </location>
</feature>
<evidence type="ECO:0000313" key="3">
    <source>
        <dbReference type="Proteomes" id="UP000256512"/>
    </source>
</evidence>
<gene>
    <name evidence="2" type="ORF">DRF62_01185</name>
</gene>